<feature type="domain" description="Protein kinase" evidence="23">
    <location>
        <begin position="333"/>
        <end position="684"/>
    </location>
</feature>
<evidence type="ECO:0000256" key="10">
    <source>
        <dbReference type="ARBA" id="ARBA00022734"/>
    </source>
</evidence>
<dbReference type="FunFam" id="3.30.200.20:FF:000178">
    <property type="entry name" value="serine/threonine-protein kinase PBS1-like"/>
    <property type="match status" value="2"/>
</dbReference>
<evidence type="ECO:0000313" key="25">
    <source>
        <dbReference type="Proteomes" id="UP000029120"/>
    </source>
</evidence>
<protein>
    <recommendedName>
        <fullName evidence="4">non-specific serine/threonine protein kinase</fullName>
        <ecNumber evidence="4">2.7.11.1</ecNumber>
    </recommendedName>
</protein>
<reference evidence="25" key="1">
    <citation type="journal article" date="2015" name="Nat. Plants">
        <title>Genome expansion of Arabis alpina linked with retrotransposition and reduced symmetric DNA methylation.</title>
        <authorList>
            <person name="Willing E.M."/>
            <person name="Rawat V."/>
            <person name="Mandakova T."/>
            <person name="Maumus F."/>
            <person name="James G.V."/>
            <person name="Nordstroem K.J."/>
            <person name="Becker C."/>
            <person name="Warthmann N."/>
            <person name="Chica C."/>
            <person name="Szarzynska B."/>
            <person name="Zytnicki M."/>
            <person name="Albani M.C."/>
            <person name="Kiefer C."/>
            <person name="Bergonzi S."/>
            <person name="Castaings L."/>
            <person name="Mateos J.L."/>
            <person name="Berns M.C."/>
            <person name="Bujdoso N."/>
            <person name="Piofczyk T."/>
            <person name="de Lorenzo L."/>
            <person name="Barrero-Sicilia C."/>
            <person name="Mateos I."/>
            <person name="Piednoel M."/>
            <person name="Hagmann J."/>
            <person name="Chen-Min-Tao R."/>
            <person name="Iglesias-Fernandez R."/>
            <person name="Schuster S.C."/>
            <person name="Alonso-Blanco C."/>
            <person name="Roudier F."/>
            <person name="Carbonero P."/>
            <person name="Paz-Ares J."/>
            <person name="Davis S.J."/>
            <person name="Pecinka A."/>
            <person name="Quesneville H."/>
            <person name="Colot V."/>
            <person name="Lysak M.A."/>
            <person name="Weigel D."/>
            <person name="Coupland G."/>
            <person name="Schneeberger K."/>
        </authorList>
    </citation>
    <scope>NUCLEOTIDE SEQUENCE [LARGE SCALE GENOMIC DNA]</scope>
    <source>
        <strain evidence="25">cv. Pajares</strain>
    </source>
</reference>
<dbReference type="EMBL" id="CM002872">
    <property type="protein sequence ID" value="KFK37195.1"/>
    <property type="molecule type" value="Genomic_DNA"/>
</dbReference>
<evidence type="ECO:0000256" key="13">
    <source>
        <dbReference type="ARBA" id="ARBA00022840"/>
    </source>
</evidence>
<dbReference type="GO" id="GO:0005886">
    <property type="term" value="C:plasma membrane"/>
    <property type="evidence" value="ECO:0007669"/>
    <property type="project" value="UniProtKB-SubCell"/>
</dbReference>
<keyword evidence="17" id="KW-0325">Glycoprotein</keyword>
<keyword evidence="9 22" id="KW-0732">Signal</keyword>
<evidence type="ECO:0000256" key="8">
    <source>
        <dbReference type="ARBA" id="ARBA00022692"/>
    </source>
</evidence>
<evidence type="ECO:0000256" key="4">
    <source>
        <dbReference type="ARBA" id="ARBA00012513"/>
    </source>
</evidence>
<keyword evidence="10" id="KW-0430">Lectin</keyword>
<evidence type="ECO:0000256" key="14">
    <source>
        <dbReference type="ARBA" id="ARBA00022989"/>
    </source>
</evidence>
<dbReference type="AlphaFoldDB" id="A0A087H4Z3"/>
<keyword evidence="12" id="KW-0418">Kinase</keyword>
<dbReference type="InterPro" id="IPR000719">
    <property type="entry name" value="Prot_kinase_dom"/>
</dbReference>
<feature type="transmembrane region" description="Helical" evidence="21">
    <location>
        <begin position="881"/>
        <end position="908"/>
    </location>
</feature>
<evidence type="ECO:0000256" key="20">
    <source>
        <dbReference type="PROSITE-ProRule" id="PRU10141"/>
    </source>
</evidence>
<dbReference type="Gramene" id="KFK37195">
    <property type="protein sequence ID" value="KFK37195"/>
    <property type="gene ID" value="AALP_AA4G226300"/>
</dbReference>
<evidence type="ECO:0000256" key="6">
    <source>
        <dbReference type="ARBA" id="ARBA00022527"/>
    </source>
</evidence>
<sequence length="1265" mass="142020">MSSKIVSRIIFMIFALFCCTENSHGKLIWEGSAGSFKDFKTLTNTKKHAYGQAFDDKPFPFKNPNGVMRPFSFHFFFAIVPEHKHKGSHGMAFVISPTRGIPGASADQYLGIFNKINNGNNSNHVIAVEFDINKDDEFGDINDNHVGININGMRSNISAPAGYYDQNGQFKHLSLISGDLLRVSILYSPTDKHLNVTLSSPDEAYYPNQPLLSMNQDLSPYLLENMYVGFTASTGSVGALHYMLMWFKYTTAFVPELDITVPSFPPYPKSKTEILGIVLGTCLALALFAALVASVISLFLYRRNQMVQEVLEEWEIQNGPHRFTYKELFKATKGFKQLLGKGGFGQVFKGELPGSDAKIAVKSVSHNSSQGMHEFLAEISTIGRLRHPNLVRLLGYCRHKEELYLVYDFMSNGSLDKYLYGGANQEQLSWTQRFKIIKDVASALSYLHHEWLQVVIHRDIKPANVLIDEKMNASLGDFGLAKLYDQGYEAQTSRVAGTFGYMAPELMRTGRPTTGTDVYAFGVFMLEVSCGRKLFEPRAEPEEIVLADWAINRWENGDIAEAANERIRQDHDKGKLELVLKLGVLCSHQAEEVRPDMATVVKILDGVSELPDNLLDIVRTEKLGKWYETYRNVLDTEITMEASTGFRTLTSTKKHAYGQALDDRPFNFKSPKGTMTQFSFHFFFAIVPEHRHKGSHGMAFVISPTRGIPGASADQYLGIFNQTNNGNSSNHVIAVEFDIHKDDEFGDINDNHVGININGMKSIVSAPAGYYDQDGQFKNISLISGDLLRVGIFYNPNEKQLNVTLSLPEETSYPKQPLLYLKEDLPPYLSESMYVGFTASTGSVGALHYMPMWYRYYLAFVPVVDFTIPTFPPYPKAKSEVFRIILVTGLALALFAALVAAALSLFFFKRHEKVKEVLEEWEIQNGPHRFTYKELFKATKGFKQVLGKGGFGQVFKGTLPGSEANIAVKSVSHDSSQGMREFLAEIATIGRLRHPNLVRLLGYCRHKEELYLVYDFMPNGSLDRYLYGGSNQEQLSWTQRFKIIKDVASALSYLHHEWLQVVIHRDIKPANVLIDDKINASLGDFGLAKLYDQGYDPQTSIVAGTFGYMAPELMRTGRPTTGTDVYAFGVFMLEVSCGRKLFEPRAEPEEIVLADWAINRWENGDIAEAANERIRQDHDKGQLELVLKLGVLCSHQAEEVRPDMATVVKILDGVSELPDNLLDIVRTEKLGKWYETYGNVLDTEIAIEESAGNLTITEPMTSVGR</sequence>
<evidence type="ECO:0000256" key="21">
    <source>
        <dbReference type="SAM" id="Phobius"/>
    </source>
</evidence>
<evidence type="ECO:0000256" key="5">
    <source>
        <dbReference type="ARBA" id="ARBA00022475"/>
    </source>
</evidence>
<comment type="catalytic activity">
    <reaction evidence="19">
        <text>L-seryl-[protein] + ATP = O-phospho-L-seryl-[protein] + ADP + H(+)</text>
        <dbReference type="Rhea" id="RHEA:17989"/>
        <dbReference type="Rhea" id="RHEA-COMP:9863"/>
        <dbReference type="Rhea" id="RHEA-COMP:11604"/>
        <dbReference type="ChEBI" id="CHEBI:15378"/>
        <dbReference type="ChEBI" id="CHEBI:29999"/>
        <dbReference type="ChEBI" id="CHEBI:30616"/>
        <dbReference type="ChEBI" id="CHEBI:83421"/>
        <dbReference type="ChEBI" id="CHEBI:456216"/>
        <dbReference type="EC" id="2.7.11.1"/>
    </reaction>
</comment>
<keyword evidence="5" id="KW-1003">Cell membrane</keyword>
<evidence type="ECO:0000313" key="24">
    <source>
        <dbReference type="EMBL" id="KFK37195.1"/>
    </source>
</evidence>
<name>A0A087H4Z3_ARAAL</name>
<dbReference type="CDD" id="cd06899">
    <property type="entry name" value="lectin_legume_LecRK_Arcelin_ConA"/>
    <property type="match status" value="2"/>
</dbReference>
<dbReference type="Gene3D" id="1.10.510.10">
    <property type="entry name" value="Transferase(Phosphotransferase) domain 1"/>
    <property type="match status" value="2"/>
</dbReference>
<dbReference type="InterPro" id="IPR008271">
    <property type="entry name" value="Ser/Thr_kinase_AS"/>
</dbReference>
<dbReference type="EC" id="2.7.11.1" evidence="4"/>
<dbReference type="FunFam" id="2.60.120.200:FF:000086">
    <property type="entry name" value="L-type lectin-domain containing receptor kinase S.4"/>
    <property type="match status" value="1"/>
</dbReference>
<feature type="signal peptide" evidence="22">
    <location>
        <begin position="1"/>
        <end position="25"/>
    </location>
</feature>
<keyword evidence="13 20" id="KW-0067">ATP-binding</keyword>
<comment type="similarity">
    <text evidence="3">In the C-terminal section; belongs to the protein kinase superfamily. Ser/Thr protein kinase family.</text>
</comment>
<feature type="transmembrane region" description="Helical" evidence="21">
    <location>
        <begin position="274"/>
        <end position="301"/>
    </location>
</feature>
<feature type="domain" description="Protein kinase" evidence="23">
    <location>
        <begin position="940"/>
        <end position="1222"/>
    </location>
</feature>
<dbReference type="PROSITE" id="PS00107">
    <property type="entry name" value="PROTEIN_KINASE_ATP"/>
    <property type="match status" value="2"/>
</dbReference>
<dbReference type="GO" id="GO:0004674">
    <property type="term" value="F:protein serine/threonine kinase activity"/>
    <property type="evidence" value="ECO:0007669"/>
    <property type="project" value="UniProtKB-KW"/>
</dbReference>
<dbReference type="InterPro" id="IPR001245">
    <property type="entry name" value="Ser-Thr/Tyr_kinase_cat_dom"/>
</dbReference>
<evidence type="ECO:0000256" key="17">
    <source>
        <dbReference type="ARBA" id="ARBA00023180"/>
    </source>
</evidence>
<dbReference type="SMART" id="SM00220">
    <property type="entry name" value="S_TKc"/>
    <property type="match status" value="2"/>
</dbReference>
<keyword evidence="14 21" id="KW-1133">Transmembrane helix</keyword>
<evidence type="ECO:0000256" key="9">
    <source>
        <dbReference type="ARBA" id="ARBA00022729"/>
    </source>
</evidence>
<feature type="binding site" evidence="20">
    <location>
        <position position="362"/>
    </location>
    <ligand>
        <name>ATP</name>
        <dbReference type="ChEBI" id="CHEBI:30616"/>
    </ligand>
</feature>
<evidence type="ECO:0000256" key="2">
    <source>
        <dbReference type="ARBA" id="ARBA00008536"/>
    </source>
</evidence>
<dbReference type="Gene3D" id="3.30.200.20">
    <property type="entry name" value="Phosphorylase Kinase, domain 1"/>
    <property type="match status" value="2"/>
</dbReference>
<dbReference type="Pfam" id="PF00139">
    <property type="entry name" value="Lectin_legB"/>
    <property type="match status" value="2"/>
</dbReference>
<evidence type="ECO:0000256" key="18">
    <source>
        <dbReference type="ARBA" id="ARBA00047899"/>
    </source>
</evidence>
<feature type="chain" id="PRO_5001822769" description="non-specific serine/threonine protein kinase" evidence="22">
    <location>
        <begin position="26"/>
        <end position="1265"/>
    </location>
</feature>
<dbReference type="Pfam" id="PF07714">
    <property type="entry name" value="PK_Tyr_Ser-Thr"/>
    <property type="match status" value="2"/>
</dbReference>
<dbReference type="InterPro" id="IPR011009">
    <property type="entry name" value="Kinase-like_dom_sf"/>
</dbReference>
<dbReference type="GO" id="GO:0030246">
    <property type="term" value="F:carbohydrate binding"/>
    <property type="evidence" value="ECO:0007669"/>
    <property type="project" value="UniProtKB-KW"/>
</dbReference>
<dbReference type="GO" id="GO:0002229">
    <property type="term" value="P:defense response to oomycetes"/>
    <property type="evidence" value="ECO:0007669"/>
    <property type="project" value="UniProtKB-ARBA"/>
</dbReference>
<evidence type="ECO:0000256" key="19">
    <source>
        <dbReference type="ARBA" id="ARBA00048679"/>
    </source>
</evidence>
<accession>A0A087H4Z3</accession>
<dbReference type="InterPro" id="IPR001220">
    <property type="entry name" value="Legume_lectin_dom"/>
</dbReference>
<dbReference type="InterPro" id="IPR050528">
    <property type="entry name" value="L-type_Lectin-RKs"/>
</dbReference>
<evidence type="ECO:0000256" key="3">
    <source>
        <dbReference type="ARBA" id="ARBA00010217"/>
    </source>
</evidence>
<evidence type="ECO:0000256" key="15">
    <source>
        <dbReference type="ARBA" id="ARBA00023136"/>
    </source>
</evidence>
<organism evidence="24 25">
    <name type="scientific">Arabis alpina</name>
    <name type="common">Alpine rock-cress</name>
    <dbReference type="NCBI Taxonomy" id="50452"/>
    <lineage>
        <taxon>Eukaryota</taxon>
        <taxon>Viridiplantae</taxon>
        <taxon>Streptophyta</taxon>
        <taxon>Embryophyta</taxon>
        <taxon>Tracheophyta</taxon>
        <taxon>Spermatophyta</taxon>
        <taxon>Magnoliopsida</taxon>
        <taxon>eudicotyledons</taxon>
        <taxon>Gunneridae</taxon>
        <taxon>Pentapetalae</taxon>
        <taxon>rosids</taxon>
        <taxon>malvids</taxon>
        <taxon>Brassicales</taxon>
        <taxon>Brassicaceae</taxon>
        <taxon>Arabideae</taxon>
        <taxon>Arabis</taxon>
    </lineage>
</organism>
<comment type="similarity">
    <text evidence="2">In the N-terminal section; belongs to the leguminous lectin family.</text>
</comment>
<dbReference type="Proteomes" id="UP000029120">
    <property type="component" value="Chromosome 4"/>
</dbReference>
<dbReference type="InterPro" id="IPR017441">
    <property type="entry name" value="Protein_kinase_ATP_BS"/>
</dbReference>
<keyword evidence="6" id="KW-0723">Serine/threonine-protein kinase</keyword>
<dbReference type="Gene3D" id="2.60.120.200">
    <property type="match status" value="2"/>
</dbReference>
<evidence type="ECO:0000259" key="23">
    <source>
        <dbReference type="PROSITE" id="PS50011"/>
    </source>
</evidence>
<keyword evidence="8 21" id="KW-0812">Transmembrane</keyword>
<evidence type="ECO:0000256" key="7">
    <source>
        <dbReference type="ARBA" id="ARBA00022679"/>
    </source>
</evidence>
<dbReference type="SUPFAM" id="SSF49899">
    <property type="entry name" value="Concanavalin A-like lectins/glucanases"/>
    <property type="match status" value="2"/>
</dbReference>
<evidence type="ECO:0000256" key="16">
    <source>
        <dbReference type="ARBA" id="ARBA00023170"/>
    </source>
</evidence>
<dbReference type="GO" id="GO:0005524">
    <property type="term" value="F:ATP binding"/>
    <property type="evidence" value="ECO:0007669"/>
    <property type="project" value="UniProtKB-UniRule"/>
</dbReference>
<keyword evidence="11 20" id="KW-0547">Nucleotide-binding</keyword>
<dbReference type="PROSITE" id="PS00108">
    <property type="entry name" value="PROTEIN_KINASE_ST"/>
    <property type="match status" value="2"/>
</dbReference>
<dbReference type="OrthoDB" id="543442at2759"/>
<keyword evidence="7" id="KW-0808">Transferase</keyword>
<comment type="subcellular location">
    <subcellularLocation>
        <location evidence="1">Cell membrane</location>
        <topology evidence="1">Single-pass type I membrane protein</topology>
    </subcellularLocation>
</comment>
<evidence type="ECO:0000256" key="12">
    <source>
        <dbReference type="ARBA" id="ARBA00022777"/>
    </source>
</evidence>
<keyword evidence="16" id="KW-0675">Receptor</keyword>
<dbReference type="PANTHER" id="PTHR27007">
    <property type="match status" value="1"/>
</dbReference>
<dbReference type="PROSITE" id="PS50011">
    <property type="entry name" value="PROTEIN_KINASE_DOM"/>
    <property type="match status" value="2"/>
</dbReference>
<comment type="catalytic activity">
    <reaction evidence="18">
        <text>L-threonyl-[protein] + ATP = O-phospho-L-threonyl-[protein] + ADP + H(+)</text>
        <dbReference type="Rhea" id="RHEA:46608"/>
        <dbReference type="Rhea" id="RHEA-COMP:11060"/>
        <dbReference type="Rhea" id="RHEA-COMP:11605"/>
        <dbReference type="ChEBI" id="CHEBI:15378"/>
        <dbReference type="ChEBI" id="CHEBI:30013"/>
        <dbReference type="ChEBI" id="CHEBI:30616"/>
        <dbReference type="ChEBI" id="CHEBI:61977"/>
        <dbReference type="ChEBI" id="CHEBI:456216"/>
        <dbReference type="EC" id="2.7.11.1"/>
    </reaction>
</comment>
<dbReference type="InterPro" id="IPR013320">
    <property type="entry name" value="ConA-like_dom_sf"/>
</dbReference>
<keyword evidence="15 21" id="KW-0472">Membrane</keyword>
<dbReference type="FunFam" id="1.10.510.10:FF:000108">
    <property type="entry name" value="L-type lectin-domain containing receptor kinase S.4"/>
    <property type="match status" value="2"/>
</dbReference>
<proteinExistence type="inferred from homology"/>
<evidence type="ECO:0000256" key="1">
    <source>
        <dbReference type="ARBA" id="ARBA00004251"/>
    </source>
</evidence>
<evidence type="ECO:0000256" key="22">
    <source>
        <dbReference type="SAM" id="SignalP"/>
    </source>
</evidence>
<evidence type="ECO:0000256" key="11">
    <source>
        <dbReference type="ARBA" id="ARBA00022741"/>
    </source>
</evidence>
<dbReference type="SUPFAM" id="SSF56112">
    <property type="entry name" value="Protein kinase-like (PK-like)"/>
    <property type="match status" value="2"/>
</dbReference>
<gene>
    <name evidence="24" type="ordered locus">AALP_Aa4g226300</name>
</gene>
<feature type="transmembrane region" description="Helical" evidence="21">
    <location>
        <begin position="856"/>
        <end position="875"/>
    </location>
</feature>
<keyword evidence="25" id="KW-1185">Reference proteome</keyword>
<dbReference type="GO" id="GO:0042742">
    <property type="term" value="P:defense response to bacterium"/>
    <property type="evidence" value="ECO:0007669"/>
    <property type="project" value="UniProtKB-ARBA"/>
</dbReference>
<feature type="binding site" evidence="20">
    <location>
        <position position="969"/>
    </location>
    <ligand>
        <name>ATP</name>
        <dbReference type="ChEBI" id="CHEBI:30616"/>
    </ligand>
</feature>